<keyword evidence="3" id="KW-1185">Reference proteome</keyword>
<evidence type="ECO:0000256" key="1">
    <source>
        <dbReference type="SAM" id="MobiDB-lite"/>
    </source>
</evidence>
<reference evidence="2 3" key="1">
    <citation type="submission" date="2019-02" db="EMBL/GenBank/DDBJ databases">
        <title>Deep-cultivation of Planctomycetes and their phenomic and genomic characterization uncovers novel biology.</title>
        <authorList>
            <person name="Wiegand S."/>
            <person name="Jogler M."/>
            <person name="Boedeker C."/>
            <person name="Pinto D."/>
            <person name="Vollmers J."/>
            <person name="Rivas-Marin E."/>
            <person name="Kohn T."/>
            <person name="Peeters S.H."/>
            <person name="Heuer A."/>
            <person name="Rast P."/>
            <person name="Oberbeckmann S."/>
            <person name="Bunk B."/>
            <person name="Jeske O."/>
            <person name="Meyerdierks A."/>
            <person name="Storesund J.E."/>
            <person name="Kallscheuer N."/>
            <person name="Luecker S."/>
            <person name="Lage O.M."/>
            <person name="Pohl T."/>
            <person name="Merkel B.J."/>
            <person name="Hornburger P."/>
            <person name="Mueller R.-W."/>
            <person name="Bruemmer F."/>
            <person name="Labrenz M."/>
            <person name="Spormann A.M."/>
            <person name="Op den Camp H."/>
            <person name="Overmann J."/>
            <person name="Amann R."/>
            <person name="Jetten M.S.M."/>
            <person name="Mascher T."/>
            <person name="Medema M.H."/>
            <person name="Devos D.P."/>
            <person name="Kaster A.-K."/>
            <person name="Ovreas L."/>
            <person name="Rohde M."/>
            <person name="Galperin M.Y."/>
            <person name="Jogler C."/>
        </authorList>
    </citation>
    <scope>NUCLEOTIDE SEQUENCE [LARGE SCALE GENOMIC DNA]</scope>
    <source>
        <strain evidence="2 3">Pla163</strain>
    </source>
</reference>
<accession>A0A518D099</accession>
<gene>
    <name evidence="2" type="ORF">Pla163_20170</name>
</gene>
<evidence type="ECO:0000313" key="2">
    <source>
        <dbReference type="EMBL" id="QDU84898.1"/>
    </source>
</evidence>
<dbReference type="AlphaFoldDB" id="A0A518D099"/>
<protein>
    <submittedName>
        <fullName evidence="2">Uncharacterized protein</fullName>
    </submittedName>
</protein>
<evidence type="ECO:0000313" key="3">
    <source>
        <dbReference type="Proteomes" id="UP000319342"/>
    </source>
</evidence>
<dbReference type="Proteomes" id="UP000319342">
    <property type="component" value="Chromosome"/>
</dbReference>
<sequence>MKEARKLVLRDPPLKAFSGAGAEYTPAPRSRLEALRATHASESIPRPAAADPETLVPSPP</sequence>
<organism evidence="2 3">
    <name type="scientific">Rohdeia mirabilis</name>
    <dbReference type="NCBI Taxonomy" id="2528008"/>
    <lineage>
        <taxon>Bacteria</taxon>
        <taxon>Pseudomonadati</taxon>
        <taxon>Planctomycetota</taxon>
        <taxon>Planctomycetia</taxon>
        <taxon>Planctomycetia incertae sedis</taxon>
        <taxon>Rohdeia</taxon>
    </lineage>
</organism>
<name>A0A518D099_9BACT</name>
<dbReference type="EMBL" id="CP036290">
    <property type="protein sequence ID" value="QDU84898.1"/>
    <property type="molecule type" value="Genomic_DNA"/>
</dbReference>
<feature type="region of interest" description="Disordered" evidence="1">
    <location>
        <begin position="37"/>
        <end position="60"/>
    </location>
</feature>
<proteinExistence type="predicted"/>